<evidence type="ECO:0000256" key="1">
    <source>
        <dbReference type="PIRSR" id="PIRSR016487-1"/>
    </source>
</evidence>
<evidence type="ECO:0000259" key="2">
    <source>
        <dbReference type="PROSITE" id="PS51707"/>
    </source>
</evidence>
<name>A0A1U9Z0C1_9HYPH</name>
<protein>
    <submittedName>
        <fullName evidence="3">CYTH domain protein</fullName>
    </submittedName>
</protein>
<keyword evidence="4" id="KW-1185">Reference proteome</keyword>
<dbReference type="RefSeq" id="WP_018067490.1">
    <property type="nucleotide sequence ID" value="NZ_AQWH01000043.1"/>
</dbReference>
<dbReference type="AlphaFoldDB" id="A0A1U9Z0C1"/>
<dbReference type="STRING" id="1122214.Mame_01744"/>
<dbReference type="CDD" id="cd07891">
    <property type="entry name" value="CYTH-like_CthTTM-like_1"/>
    <property type="match status" value="1"/>
</dbReference>
<feature type="domain" description="CYTH" evidence="2">
    <location>
        <begin position="2"/>
        <end position="149"/>
    </location>
</feature>
<dbReference type="PROSITE" id="PS51707">
    <property type="entry name" value="CYTH"/>
    <property type="match status" value="1"/>
</dbReference>
<evidence type="ECO:0000313" key="3">
    <source>
        <dbReference type="EMBL" id="AQZ51090.1"/>
    </source>
</evidence>
<dbReference type="PANTHER" id="PTHR40114">
    <property type="entry name" value="SLR0698 PROTEIN"/>
    <property type="match status" value="1"/>
</dbReference>
<dbReference type="InterPro" id="IPR033469">
    <property type="entry name" value="CYTH-like_dom_sf"/>
</dbReference>
<proteinExistence type="predicted"/>
<sequence>MAKEIERKFLVDGDGWKDGAEKGVRLTQAYLMSGPQRSLRVRIFDGGRARLTMKFGGAALSRDEYEYDIPLADALELVGHAVGSVIDKTRYRLADAPYVWEIDVYHGDLSGLVVAEVELPDEAATPRLHDWLGREVTGDPRYLNQTLSETGRHPEEAD</sequence>
<dbReference type="eggNOG" id="COG2954">
    <property type="taxonomic scope" value="Bacteria"/>
</dbReference>
<dbReference type="Gene3D" id="2.40.320.10">
    <property type="entry name" value="Hypothetical Protein Pfu-838710-001"/>
    <property type="match status" value="1"/>
</dbReference>
<organism evidence="3 4">
    <name type="scientific">Martelella mediterranea DSM 17316</name>
    <dbReference type="NCBI Taxonomy" id="1122214"/>
    <lineage>
        <taxon>Bacteria</taxon>
        <taxon>Pseudomonadati</taxon>
        <taxon>Pseudomonadota</taxon>
        <taxon>Alphaproteobacteria</taxon>
        <taxon>Hyphomicrobiales</taxon>
        <taxon>Aurantimonadaceae</taxon>
        <taxon>Martelella</taxon>
    </lineage>
</organism>
<dbReference type="Pfam" id="PF01928">
    <property type="entry name" value="CYTH"/>
    <property type="match status" value="1"/>
</dbReference>
<dbReference type="PIRSF" id="PIRSF016487">
    <property type="entry name" value="CYTH_UCP016487"/>
    <property type="match status" value="1"/>
</dbReference>
<dbReference type="KEGG" id="mmed:Mame_01744"/>
<dbReference type="InterPro" id="IPR023577">
    <property type="entry name" value="CYTH_domain"/>
</dbReference>
<dbReference type="SUPFAM" id="SSF55154">
    <property type="entry name" value="CYTH-like phosphatases"/>
    <property type="match status" value="1"/>
</dbReference>
<dbReference type="Proteomes" id="UP000191135">
    <property type="component" value="Chromosome"/>
</dbReference>
<dbReference type="PANTHER" id="PTHR40114:SF1">
    <property type="entry name" value="SLR0698 PROTEIN"/>
    <property type="match status" value="1"/>
</dbReference>
<dbReference type="InterPro" id="IPR012042">
    <property type="entry name" value="NeuTTM/CthTTM-like"/>
</dbReference>
<accession>A0A1U9Z0C1</accession>
<gene>
    <name evidence="3" type="ORF">Mame_01744</name>
</gene>
<feature type="active site" description="Proton acceptor" evidence="1">
    <location>
        <position position="30"/>
    </location>
</feature>
<reference evidence="3 4" key="1">
    <citation type="submission" date="2017-03" db="EMBL/GenBank/DDBJ databases">
        <title>Foreign affairs: Plasmid Transfer between Roseobacters and Rhizobia.</title>
        <authorList>
            <person name="Bartling P."/>
            <person name="Bunk B."/>
            <person name="Overmann J."/>
            <person name="Brinkmann H."/>
            <person name="Petersen J."/>
        </authorList>
    </citation>
    <scope>NUCLEOTIDE SEQUENCE [LARGE SCALE GENOMIC DNA]</scope>
    <source>
        <strain evidence="3 4">MACL11</strain>
    </source>
</reference>
<dbReference type="EMBL" id="CP020330">
    <property type="protein sequence ID" value="AQZ51090.1"/>
    <property type="molecule type" value="Genomic_DNA"/>
</dbReference>
<evidence type="ECO:0000313" key="4">
    <source>
        <dbReference type="Proteomes" id="UP000191135"/>
    </source>
</evidence>
<dbReference type="SMART" id="SM01118">
    <property type="entry name" value="CYTH"/>
    <property type="match status" value="1"/>
</dbReference>
<dbReference type="OrthoDB" id="9805588at2"/>